<dbReference type="AlphaFoldDB" id="A0A840VMB5"/>
<reference evidence="2 3" key="1">
    <citation type="submission" date="2020-08" db="EMBL/GenBank/DDBJ databases">
        <title>Genomic Encyclopedia of Type Strains, Phase IV (KMG-IV): sequencing the most valuable type-strain genomes for metagenomic binning, comparative biology and taxonomic classification.</title>
        <authorList>
            <person name="Goeker M."/>
        </authorList>
    </citation>
    <scope>NUCLEOTIDE SEQUENCE [LARGE SCALE GENOMIC DNA]</scope>
    <source>
        <strain evidence="2 3">DSM 27026</strain>
    </source>
</reference>
<feature type="transmembrane region" description="Helical" evidence="1">
    <location>
        <begin position="100"/>
        <end position="121"/>
    </location>
</feature>
<organism evidence="2 3">
    <name type="scientific">Acidocella aromatica</name>
    <dbReference type="NCBI Taxonomy" id="1303579"/>
    <lineage>
        <taxon>Bacteria</taxon>
        <taxon>Pseudomonadati</taxon>
        <taxon>Pseudomonadota</taxon>
        <taxon>Alphaproteobacteria</taxon>
        <taxon>Acetobacterales</taxon>
        <taxon>Acidocellaceae</taxon>
        <taxon>Acidocella</taxon>
    </lineage>
</organism>
<name>A0A840VMB5_9PROT</name>
<evidence type="ECO:0000256" key="1">
    <source>
        <dbReference type="SAM" id="Phobius"/>
    </source>
</evidence>
<accession>A0A840VMB5</accession>
<dbReference type="InterPro" id="IPR005325">
    <property type="entry name" value="DUF308_memb"/>
</dbReference>
<keyword evidence="1" id="KW-0812">Transmembrane</keyword>
<feature type="transmembrane region" description="Helical" evidence="1">
    <location>
        <begin position="133"/>
        <end position="152"/>
    </location>
</feature>
<keyword evidence="1" id="KW-0472">Membrane</keyword>
<dbReference type="InterPro" id="IPR052712">
    <property type="entry name" value="Acid_resist_chaperone_HdeD"/>
</dbReference>
<evidence type="ECO:0000313" key="3">
    <source>
        <dbReference type="Proteomes" id="UP000553706"/>
    </source>
</evidence>
<sequence>MATPSENPSFFHHRLHTASSRLFWLGLLMVLLGVAAVVFPVFSTLAATLFVGWMLLISGIALFMSSFWIHGTGPFFAANLVGLLFAAAGVFLAFNPLAGAVTLTLILGIMFIFQGAAELVFSLEARPAPGWVGMLLSGIASIALAIIIAAGWPGISLIALGLLLGINFISTGLGYILLSRSFKG</sequence>
<dbReference type="PANTHER" id="PTHR34989">
    <property type="entry name" value="PROTEIN HDED"/>
    <property type="match status" value="1"/>
</dbReference>
<dbReference type="Proteomes" id="UP000553706">
    <property type="component" value="Unassembled WGS sequence"/>
</dbReference>
<evidence type="ECO:0000313" key="2">
    <source>
        <dbReference type="EMBL" id="MBB5372741.1"/>
    </source>
</evidence>
<dbReference type="RefSeq" id="WP_183265765.1">
    <property type="nucleotide sequence ID" value="NZ_JACHFJ010000003.1"/>
</dbReference>
<feature type="transmembrane region" description="Helical" evidence="1">
    <location>
        <begin position="158"/>
        <end position="178"/>
    </location>
</feature>
<dbReference type="PANTHER" id="PTHR34989:SF1">
    <property type="entry name" value="PROTEIN HDED"/>
    <property type="match status" value="1"/>
</dbReference>
<feature type="transmembrane region" description="Helical" evidence="1">
    <location>
        <begin position="22"/>
        <end position="42"/>
    </location>
</feature>
<dbReference type="EMBL" id="JACHFJ010000003">
    <property type="protein sequence ID" value="MBB5372741.1"/>
    <property type="molecule type" value="Genomic_DNA"/>
</dbReference>
<feature type="transmembrane region" description="Helical" evidence="1">
    <location>
        <begin position="48"/>
        <end position="69"/>
    </location>
</feature>
<proteinExistence type="predicted"/>
<comment type="caution">
    <text evidence="2">The sequence shown here is derived from an EMBL/GenBank/DDBJ whole genome shotgun (WGS) entry which is preliminary data.</text>
</comment>
<dbReference type="GO" id="GO:0005886">
    <property type="term" value="C:plasma membrane"/>
    <property type="evidence" value="ECO:0007669"/>
    <property type="project" value="TreeGrafter"/>
</dbReference>
<gene>
    <name evidence="2" type="ORF">HNP71_000992</name>
</gene>
<protein>
    <submittedName>
        <fullName evidence="2">Uncharacterized membrane protein HdeD (DUF308 family)</fullName>
    </submittedName>
</protein>
<feature type="transmembrane region" description="Helical" evidence="1">
    <location>
        <begin position="76"/>
        <end position="94"/>
    </location>
</feature>
<keyword evidence="1" id="KW-1133">Transmembrane helix</keyword>
<dbReference type="Pfam" id="PF03729">
    <property type="entry name" value="DUF308"/>
    <property type="match status" value="1"/>
</dbReference>
<keyword evidence="3" id="KW-1185">Reference proteome</keyword>